<organism evidence="1 2">
    <name type="scientific">Pedobacter paludis</name>
    <dbReference type="NCBI Taxonomy" id="2203212"/>
    <lineage>
        <taxon>Bacteria</taxon>
        <taxon>Pseudomonadati</taxon>
        <taxon>Bacteroidota</taxon>
        <taxon>Sphingobacteriia</taxon>
        <taxon>Sphingobacteriales</taxon>
        <taxon>Sphingobacteriaceae</taxon>
        <taxon>Pedobacter</taxon>
    </lineage>
</organism>
<dbReference type="EMBL" id="QGNY01000003">
    <property type="protein sequence ID" value="PWS32015.1"/>
    <property type="molecule type" value="Genomic_DNA"/>
</dbReference>
<dbReference type="InterPro" id="IPR034660">
    <property type="entry name" value="DinB/YfiT-like"/>
</dbReference>
<gene>
    <name evidence="1" type="ORF">DF947_09525</name>
</gene>
<dbReference type="AlphaFoldDB" id="A0A317EZS4"/>
<evidence type="ECO:0000313" key="1">
    <source>
        <dbReference type="EMBL" id="PWS32015.1"/>
    </source>
</evidence>
<dbReference type="Pfam" id="PF07606">
    <property type="entry name" value="DUF1569"/>
    <property type="match status" value="1"/>
</dbReference>
<dbReference type="OrthoDB" id="2599194at2"/>
<evidence type="ECO:0008006" key="3">
    <source>
        <dbReference type="Google" id="ProtNLM"/>
    </source>
</evidence>
<protein>
    <recommendedName>
        <fullName evidence="3">DUF1569 domain-containing protein</fullName>
    </recommendedName>
</protein>
<sequence>MKTIFNDNTRQEVISRIQKLDENSEALWGKMNICQMLKHCIRAEEMYLGNVQYNRTILGYLIGRIALKGIMKDDKPLHKNAPTSSHFKIAETTGHVQEDKLKWVALIEDYAKYPNQGLMHWFFGKMTNEQVGHFVYKHADHHLRQFNC</sequence>
<accession>A0A317EZS4</accession>
<dbReference type="Proteomes" id="UP000245391">
    <property type="component" value="Unassembled WGS sequence"/>
</dbReference>
<dbReference type="InterPro" id="IPR011463">
    <property type="entry name" value="DUF1569"/>
</dbReference>
<evidence type="ECO:0000313" key="2">
    <source>
        <dbReference type="Proteomes" id="UP000245391"/>
    </source>
</evidence>
<dbReference type="SUPFAM" id="SSF109854">
    <property type="entry name" value="DinB/YfiT-like putative metalloenzymes"/>
    <property type="match status" value="1"/>
</dbReference>
<dbReference type="Gene3D" id="1.20.120.450">
    <property type="entry name" value="dinb family like domain"/>
    <property type="match status" value="1"/>
</dbReference>
<reference evidence="2" key="1">
    <citation type="submission" date="2018-05" db="EMBL/GenBank/DDBJ databases">
        <title>Pedobacter paludis sp. nov., isolated from wetland soil.</title>
        <authorList>
            <person name="Zhang Y."/>
        </authorList>
    </citation>
    <scope>NUCLEOTIDE SEQUENCE [LARGE SCALE GENOMIC DNA]</scope>
    <source>
        <strain evidence="2">R-8</strain>
    </source>
</reference>
<proteinExistence type="predicted"/>
<name>A0A317EZS4_9SPHI</name>
<keyword evidence="2" id="KW-1185">Reference proteome</keyword>
<dbReference type="RefSeq" id="WP_109929468.1">
    <property type="nucleotide sequence ID" value="NZ_QGNY01000003.1"/>
</dbReference>
<comment type="caution">
    <text evidence="1">The sequence shown here is derived from an EMBL/GenBank/DDBJ whole genome shotgun (WGS) entry which is preliminary data.</text>
</comment>